<feature type="non-terminal residue" evidence="2">
    <location>
        <position position="151"/>
    </location>
</feature>
<evidence type="ECO:0000259" key="1">
    <source>
        <dbReference type="Pfam" id="PF06985"/>
    </source>
</evidence>
<name>A0A6G1G2H3_9PEZI</name>
<reference evidence="2 4" key="1">
    <citation type="submission" date="2020-01" db="EMBL/GenBank/DDBJ databases">
        <authorList>
            <consortium name="DOE Joint Genome Institute"/>
            <person name="Haridas S."/>
            <person name="Albert R."/>
            <person name="Binder M."/>
            <person name="Bloem J."/>
            <person name="Labutti K."/>
            <person name="Salamov A."/>
            <person name="Andreopoulos B."/>
            <person name="Baker S.E."/>
            <person name="Barry K."/>
            <person name="Bills G."/>
            <person name="Bluhm B.H."/>
            <person name="Cannon C."/>
            <person name="Castanera R."/>
            <person name="Culley D.E."/>
            <person name="Daum C."/>
            <person name="Ezra D."/>
            <person name="Gonzalez J.B."/>
            <person name="Henrissat B."/>
            <person name="Kuo A."/>
            <person name="Liang C."/>
            <person name="Lipzen A."/>
            <person name="Lutzoni F."/>
            <person name="Magnuson J."/>
            <person name="Mondo S."/>
            <person name="Nolan M."/>
            <person name="Ohm R."/>
            <person name="Pangilinan J."/>
            <person name="Park H.-J."/>
            <person name="Ramirez L."/>
            <person name="Alfaro M."/>
            <person name="Sun H."/>
            <person name="Tritt A."/>
            <person name="Yoshinaga Y."/>
            <person name="Zwiers L.-H."/>
            <person name="Turgeon B.G."/>
            <person name="Goodwin S.B."/>
            <person name="Spatafora J.W."/>
            <person name="Crous P.W."/>
            <person name="Grigoriev I.V."/>
        </authorList>
    </citation>
    <scope>NUCLEOTIDE SEQUENCE</scope>
    <source>
        <strain evidence="2 4">CBS 781.70</strain>
    </source>
</reference>
<proteinExistence type="predicted"/>
<dbReference type="PANTHER" id="PTHR33112:SF15">
    <property type="entry name" value="HETEROKARYON INCOMPATIBILITY DOMAIN-CONTAINING PROTEIN"/>
    <property type="match status" value="1"/>
</dbReference>
<evidence type="ECO:0000313" key="2">
    <source>
        <dbReference type="EMBL" id="KAF1812254.1"/>
    </source>
</evidence>
<feature type="domain" description="Heterokaryon incompatibility" evidence="1">
    <location>
        <begin position="62"/>
        <end position="150"/>
    </location>
</feature>
<dbReference type="OrthoDB" id="2958217at2759"/>
<dbReference type="GeneID" id="54417654"/>
<protein>
    <submittedName>
        <fullName evidence="2 4">HET-domain-containing protein</fullName>
    </submittedName>
</protein>
<dbReference type="Proteomes" id="UP000504638">
    <property type="component" value="Unplaced"/>
</dbReference>
<sequence>MDDPAVFKLAAQWLSNCTTESLGHDNCNRSTTPGFRPRRLLDIRGETFCLSLDALGTTQEPYCALSYCWGEGPTQLILTTSNEEEFRRNIAFPSLSKTIQDAIYVAKRLRINYIWVDSLCIIQKGDGGQDWIEHSSTMSNIYSNCILNLSA</sequence>
<dbReference type="AlphaFoldDB" id="A0A6G1G2H3"/>
<reference evidence="4" key="3">
    <citation type="submission" date="2025-04" db="UniProtKB">
        <authorList>
            <consortium name="RefSeq"/>
        </authorList>
    </citation>
    <scope>IDENTIFICATION</scope>
    <source>
        <strain evidence="4">CBS 781.70</strain>
    </source>
</reference>
<dbReference type="PANTHER" id="PTHR33112">
    <property type="entry name" value="DOMAIN PROTEIN, PUTATIVE-RELATED"/>
    <property type="match status" value="1"/>
</dbReference>
<dbReference type="InterPro" id="IPR010730">
    <property type="entry name" value="HET"/>
</dbReference>
<organism evidence="2">
    <name type="scientific">Eremomyces bilateralis CBS 781.70</name>
    <dbReference type="NCBI Taxonomy" id="1392243"/>
    <lineage>
        <taxon>Eukaryota</taxon>
        <taxon>Fungi</taxon>
        <taxon>Dikarya</taxon>
        <taxon>Ascomycota</taxon>
        <taxon>Pezizomycotina</taxon>
        <taxon>Dothideomycetes</taxon>
        <taxon>Dothideomycetes incertae sedis</taxon>
        <taxon>Eremomycetales</taxon>
        <taxon>Eremomycetaceae</taxon>
        <taxon>Eremomyces</taxon>
    </lineage>
</organism>
<dbReference type="Pfam" id="PF06985">
    <property type="entry name" value="HET"/>
    <property type="match status" value="1"/>
</dbReference>
<accession>A0A6G1G2H3</accession>
<gene>
    <name evidence="2 4" type="ORF">P152DRAFT_417317</name>
</gene>
<reference evidence="4" key="2">
    <citation type="submission" date="2020-04" db="EMBL/GenBank/DDBJ databases">
        <authorList>
            <consortium name="NCBI Genome Project"/>
        </authorList>
    </citation>
    <scope>NUCLEOTIDE SEQUENCE</scope>
    <source>
        <strain evidence="4">CBS 781.70</strain>
    </source>
</reference>
<dbReference type="RefSeq" id="XP_033533885.1">
    <property type="nucleotide sequence ID" value="XM_033677084.1"/>
</dbReference>
<keyword evidence="3" id="KW-1185">Reference proteome</keyword>
<dbReference type="EMBL" id="ML975158">
    <property type="protein sequence ID" value="KAF1812254.1"/>
    <property type="molecule type" value="Genomic_DNA"/>
</dbReference>
<evidence type="ECO:0000313" key="3">
    <source>
        <dbReference type="Proteomes" id="UP000504638"/>
    </source>
</evidence>
<evidence type="ECO:0000313" key="4">
    <source>
        <dbReference type="RefSeq" id="XP_033533885.1"/>
    </source>
</evidence>